<dbReference type="RefSeq" id="WP_271202255.1">
    <property type="nucleotide sequence ID" value="NZ_BSFL01000005.1"/>
</dbReference>
<dbReference type="Proteomes" id="UP001143309">
    <property type="component" value="Unassembled WGS sequence"/>
</dbReference>
<keyword evidence="4" id="KW-1185">Reference proteome</keyword>
<feature type="chain" id="PRO_5040743176" description="CopL family metal-binding regulatory protein" evidence="2">
    <location>
        <begin position="30"/>
        <end position="137"/>
    </location>
</feature>
<dbReference type="AlphaFoldDB" id="A0A9W6JR64"/>
<comment type="caution">
    <text evidence="3">The sequence shown here is derived from an EMBL/GenBank/DDBJ whole genome shotgun (WGS) entry which is preliminary data.</text>
</comment>
<organism evidence="3 4">
    <name type="scientific">Methylopila turkensis</name>
    <dbReference type="NCBI Taxonomy" id="1437816"/>
    <lineage>
        <taxon>Bacteria</taxon>
        <taxon>Pseudomonadati</taxon>
        <taxon>Pseudomonadota</taxon>
        <taxon>Alphaproteobacteria</taxon>
        <taxon>Hyphomicrobiales</taxon>
        <taxon>Methylopilaceae</taxon>
        <taxon>Methylopila</taxon>
    </lineage>
</organism>
<feature type="signal peptide" evidence="2">
    <location>
        <begin position="1"/>
        <end position="29"/>
    </location>
</feature>
<protein>
    <recommendedName>
        <fullName evidence="5">CopL family metal-binding regulatory protein</fullName>
    </recommendedName>
</protein>
<evidence type="ECO:0000256" key="1">
    <source>
        <dbReference type="SAM" id="MobiDB-lite"/>
    </source>
</evidence>
<gene>
    <name evidence="3" type="ORF">GCM10008174_35280</name>
</gene>
<sequence>MTLRALLRMAAGVALALFVVANWSTPSEAHTGHGAPGQRTHQAVSVPAAKAVAVVPVVERAISTATQDCGGHMGKSGSGQSICCSNTCHAVMSSDLMELRAVEVSLTVLPEPPSPAEVTGPMTHVKRPPRPSAALVG</sequence>
<accession>A0A9W6JR64</accession>
<dbReference type="EMBL" id="BSFL01000005">
    <property type="protein sequence ID" value="GLK81787.1"/>
    <property type="molecule type" value="Genomic_DNA"/>
</dbReference>
<evidence type="ECO:0000313" key="4">
    <source>
        <dbReference type="Proteomes" id="UP001143309"/>
    </source>
</evidence>
<reference evidence="3" key="2">
    <citation type="submission" date="2023-01" db="EMBL/GenBank/DDBJ databases">
        <authorList>
            <person name="Sun Q."/>
            <person name="Evtushenko L."/>
        </authorList>
    </citation>
    <scope>NUCLEOTIDE SEQUENCE</scope>
    <source>
        <strain evidence="3">VKM B-2748</strain>
    </source>
</reference>
<evidence type="ECO:0000313" key="3">
    <source>
        <dbReference type="EMBL" id="GLK81787.1"/>
    </source>
</evidence>
<feature type="region of interest" description="Disordered" evidence="1">
    <location>
        <begin position="112"/>
        <end position="137"/>
    </location>
</feature>
<reference evidence="3" key="1">
    <citation type="journal article" date="2014" name="Int. J. Syst. Evol. Microbiol.">
        <title>Complete genome sequence of Corynebacterium casei LMG S-19264T (=DSM 44701T), isolated from a smear-ripened cheese.</title>
        <authorList>
            <consortium name="US DOE Joint Genome Institute (JGI-PGF)"/>
            <person name="Walter F."/>
            <person name="Albersmeier A."/>
            <person name="Kalinowski J."/>
            <person name="Ruckert C."/>
        </authorList>
    </citation>
    <scope>NUCLEOTIDE SEQUENCE</scope>
    <source>
        <strain evidence="3">VKM B-2748</strain>
    </source>
</reference>
<evidence type="ECO:0008006" key="5">
    <source>
        <dbReference type="Google" id="ProtNLM"/>
    </source>
</evidence>
<proteinExistence type="predicted"/>
<evidence type="ECO:0000256" key="2">
    <source>
        <dbReference type="SAM" id="SignalP"/>
    </source>
</evidence>
<name>A0A9W6JR64_9HYPH</name>
<keyword evidence="2" id="KW-0732">Signal</keyword>